<protein>
    <submittedName>
        <fullName evidence="1">Uncharacterized protein</fullName>
    </submittedName>
</protein>
<accession>A0A1C3L2K0</accession>
<reference evidence="1 2" key="1">
    <citation type="submission" date="2016-06" db="EMBL/GenBank/DDBJ databases">
        <authorList>
            <consortium name="Pathogen Informatics"/>
        </authorList>
    </citation>
    <scope>NUCLEOTIDE SEQUENCE [LARGE SCALE GENOMIC DNA]</scope>
    <source>
        <strain evidence="1">PmlGA01</strain>
    </source>
</reference>
<organism evidence="1 2">
    <name type="scientific">Plasmodium malariae</name>
    <dbReference type="NCBI Taxonomy" id="5858"/>
    <lineage>
        <taxon>Eukaryota</taxon>
        <taxon>Sar</taxon>
        <taxon>Alveolata</taxon>
        <taxon>Apicomplexa</taxon>
        <taxon>Aconoidasida</taxon>
        <taxon>Haemosporida</taxon>
        <taxon>Plasmodiidae</taxon>
        <taxon>Plasmodium</taxon>
        <taxon>Plasmodium (Plasmodium)</taxon>
    </lineage>
</organism>
<evidence type="ECO:0000313" key="1">
    <source>
        <dbReference type="EMBL" id="SBT80806.1"/>
    </source>
</evidence>
<evidence type="ECO:0000313" key="2">
    <source>
        <dbReference type="Proteomes" id="UP000219799"/>
    </source>
</evidence>
<name>A0A1C3L2K0_PLAMA</name>
<gene>
    <name evidence="1" type="primary">PmlGA01_140030400</name>
    <name evidence="1" type="ORF">PMLGA01_140030400</name>
</gene>
<feature type="non-terminal residue" evidence="1">
    <location>
        <position position="45"/>
    </location>
</feature>
<dbReference type="EMBL" id="LT594502">
    <property type="protein sequence ID" value="SBT80806.1"/>
    <property type="molecule type" value="Genomic_DNA"/>
</dbReference>
<dbReference type="AlphaFoldDB" id="A0A1C3L2K0"/>
<dbReference type="Proteomes" id="UP000219799">
    <property type="component" value="Chromosome 14"/>
</dbReference>
<sequence length="45" mass="5217">MAVMEEMTNSRNNMKNIAVLNFGTNDKRNSVTIIETALYLTEKYF</sequence>
<dbReference type="VEuPathDB" id="PlasmoDB:PmUG01_14045500"/>
<proteinExistence type="predicted"/>